<dbReference type="GO" id="GO:0006260">
    <property type="term" value="P:DNA replication"/>
    <property type="evidence" value="ECO:0007669"/>
    <property type="project" value="UniProtKB-UniRule"/>
</dbReference>
<dbReference type="GO" id="GO:0003689">
    <property type="term" value="F:DNA clamp loader activity"/>
    <property type="evidence" value="ECO:0007669"/>
    <property type="project" value="UniProtKB-UniRule"/>
</dbReference>
<dbReference type="SUPFAM" id="SSF52540">
    <property type="entry name" value="P-loop containing nucleoside triphosphate hydrolases"/>
    <property type="match status" value="1"/>
</dbReference>
<evidence type="ECO:0000256" key="6">
    <source>
        <dbReference type="ARBA" id="ARBA00032141"/>
    </source>
</evidence>
<dbReference type="CDD" id="cd00009">
    <property type="entry name" value="AAA"/>
    <property type="match status" value="1"/>
</dbReference>
<dbReference type="STRING" id="118062.MCBB_1583"/>
<dbReference type="GO" id="GO:0016887">
    <property type="term" value="F:ATP hydrolysis activity"/>
    <property type="evidence" value="ECO:0007669"/>
    <property type="project" value="InterPro"/>
</dbReference>
<dbReference type="Gene3D" id="3.40.50.300">
    <property type="entry name" value="P-loop containing nucleotide triphosphate hydrolases"/>
    <property type="match status" value="1"/>
</dbReference>
<name>A0A1D3L3J9_9EURY</name>
<feature type="domain" description="AAA+ ATPase" evidence="9">
    <location>
        <begin position="37"/>
        <end position="159"/>
    </location>
</feature>
<comment type="subunit">
    <text evidence="7">Heteromultimer composed of small subunits (RfcS) and large subunits (RfcL).</text>
</comment>
<sequence length="518" mass="58587">MLWTEKYSPKNFDEVLGNVKVKKEILEWAEEWLKGNPQKCLLIVGPPGTGKTTMAHLAAREFSEYIELNASDKRSYDIIVNTVGEASVSRSLFGEGLKLIILDEVDGIHGTEDRGGTRAISKIIKEGKHPLIMMANDPYSKRLKSLKTKCNVINLRKVHTNSIVALLKRICVKEGIKFEEHVLRTLAKRSNGDLRSAINDLEAMGRGKTEITSEDLDLLSKKDDVANIFDSVRVVLKSKNIHRIKDAMKVESDPGFILEFITENIPREYEKAYEIADAYEMVSLADTYLGRAFNTRVYSYWKYAYDLMSLGVAVSKDETYKKFARYTGSSVYTMLSKSRSKRDLRDRAATKIGEKLHTSKKVACEQFPYFETMFQDDEVAYDMAEYFGLADDEVKLFRSKKIPVKKIEKAREKVRKEAEKEIMSEKGNGTDKTLDFNLKSEKAGDSTKTQKKAPKAPKKSGEKTGEKSTKSKYRSKKPKKSSSGSEGSNGKVESDVESDKSKDDKKGKKDKQTSLFSF</sequence>
<evidence type="ECO:0000313" key="11">
    <source>
        <dbReference type="Proteomes" id="UP000094707"/>
    </source>
</evidence>
<dbReference type="KEGG" id="mcub:MCBB_1583"/>
<dbReference type="NCBIfam" id="NF003230">
    <property type="entry name" value="PRK04195.1-6"/>
    <property type="match status" value="1"/>
</dbReference>
<feature type="compositionally biased region" description="Low complexity" evidence="8">
    <location>
        <begin position="481"/>
        <end position="491"/>
    </location>
</feature>
<dbReference type="RefSeq" id="WP_071907226.1">
    <property type="nucleotide sequence ID" value="NZ_LT607756.1"/>
</dbReference>
<dbReference type="GeneID" id="30412421"/>
<dbReference type="CDD" id="cd18140">
    <property type="entry name" value="HLD_clamp_RFC"/>
    <property type="match status" value="1"/>
</dbReference>
<keyword evidence="5 7" id="KW-0067">ATP-binding</keyword>
<evidence type="ECO:0000256" key="4">
    <source>
        <dbReference type="ARBA" id="ARBA00022741"/>
    </source>
</evidence>
<keyword evidence="11" id="KW-1185">Reference proteome</keyword>
<feature type="compositionally biased region" description="Basic residues" evidence="8">
    <location>
        <begin position="449"/>
        <end position="458"/>
    </location>
</feature>
<dbReference type="Pfam" id="PF21960">
    <property type="entry name" value="RCF1-5-like_lid"/>
    <property type="match status" value="1"/>
</dbReference>
<dbReference type="OrthoDB" id="8658at2157"/>
<dbReference type="Gene3D" id="1.10.8.60">
    <property type="match status" value="1"/>
</dbReference>
<evidence type="ECO:0000259" key="9">
    <source>
        <dbReference type="SMART" id="SM00382"/>
    </source>
</evidence>
<dbReference type="InterPro" id="IPR027417">
    <property type="entry name" value="P-loop_NTPase"/>
</dbReference>
<dbReference type="InterPro" id="IPR047854">
    <property type="entry name" value="RFC_lid"/>
</dbReference>
<gene>
    <name evidence="7 10" type="primary">rfcL</name>
    <name evidence="10" type="ORF">MCBB_1583</name>
</gene>
<dbReference type="InterPro" id="IPR003959">
    <property type="entry name" value="ATPase_AAA_core"/>
</dbReference>
<dbReference type="InterPro" id="IPR023935">
    <property type="entry name" value="Rep_factor-C_lsu"/>
</dbReference>
<comment type="function">
    <text evidence="7">Part of the RFC clamp loader complex which loads the PCNA sliding clamp onto DNA.</text>
</comment>
<dbReference type="AlphaFoldDB" id="A0A1D3L3J9"/>
<evidence type="ECO:0000256" key="7">
    <source>
        <dbReference type="HAMAP-Rule" id="MF_01508"/>
    </source>
</evidence>
<dbReference type="NCBIfam" id="NF003229">
    <property type="entry name" value="PRK04195.1-5"/>
    <property type="match status" value="1"/>
</dbReference>
<keyword evidence="3 7" id="KW-0235">DNA replication</keyword>
<reference evidence="10 11" key="1">
    <citation type="submission" date="2016-08" db="EMBL/GenBank/DDBJ databases">
        <authorList>
            <person name="Seilhamer J.J."/>
        </authorList>
    </citation>
    <scope>NUCLEOTIDE SEQUENCE [LARGE SCALE GENOMIC DNA]</scope>
    <source>
        <strain evidence="10">Buetzberg</strain>
    </source>
</reference>
<evidence type="ECO:0000256" key="3">
    <source>
        <dbReference type="ARBA" id="ARBA00022705"/>
    </source>
</evidence>
<feature type="region of interest" description="Disordered" evidence="8">
    <location>
        <begin position="418"/>
        <end position="518"/>
    </location>
</feature>
<evidence type="ECO:0000313" key="10">
    <source>
        <dbReference type="EMBL" id="SCG86138.1"/>
    </source>
</evidence>
<evidence type="ECO:0000256" key="2">
    <source>
        <dbReference type="ARBA" id="ARBA00014793"/>
    </source>
</evidence>
<comment type="similarity">
    <text evidence="1 7">Belongs to the activator 1 small subunits family. RfcL subfamily.</text>
</comment>
<dbReference type="SMART" id="SM00382">
    <property type="entry name" value="AAA"/>
    <property type="match status" value="1"/>
</dbReference>
<dbReference type="EMBL" id="LT607756">
    <property type="protein sequence ID" value="SCG86138.1"/>
    <property type="molecule type" value="Genomic_DNA"/>
</dbReference>
<dbReference type="GO" id="GO:0005524">
    <property type="term" value="F:ATP binding"/>
    <property type="evidence" value="ECO:0007669"/>
    <property type="project" value="UniProtKB-UniRule"/>
</dbReference>
<dbReference type="Pfam" id="PF00004">
    <property type="entry name" value="AAA"/>
    <property type="match status" value="1"/>
</dbReference>
<feature type="compositionally biased region" description="Basic and acidic residues" evidence="8">
    <location>
        <begin position="418"/>
        <end position="445"/>
    </location>
</feature>
<dbReference type="InterPro" id="IPR003593">
    <property type="entry name" value="AAA+_ATPase"/>
</dbReference>
<dbReference type="NCBIfam" id="NF003233">
    <property type="entry name" value="PRK04195.2-3"/>
    <property type="match status" value="1"/>
</dbReference>
<dbReference type="PANTHER" id="PTHR23389:SF6">
    <property type="entry name" value="REPLICATION FACTOR C SUBUNIT 1"/>
    <property type="match status" value="1"/>
</dbReference>
<protein>
    <recommendedName>
        <fullName evidence="2 7">Replication factor C large subunit</fullName>
        <shortName evidence="7">RFC large subunit</shortName>
    </recommendedName>
    <alternativeName>
        <fullName evidence="6 7">Clamp loader large subunit</fullName>
    </alternativeName>
</protein>
<dbReference type="PANTHER" id="PTHR23389">
    <property type="entry name" value="CHROMOSOME TRANSMISSION FIDELITY FACTOR 18"/>
    <property type="match status" value="1"/>
</dbReference>
<feature type="binding site" evidence="7">
    <location>
        <begin position="45"/>
        <end position="52"/>
    </location>
    <ligand>
        <name>ATP</name>
        <dbReference type="ChEBI" id="CHEBI:30616"/>
    </ligand>
</feature>
<evidence type="ECO:0000256" key="5">
    <source>
        <dbReference type="ARBA" id="ARBA00022840"/>
    </source>
</evidence>
<organism evidence="10 11">
    <name type="scientific">Methanobacterium congolense</name>
    <dbReference type="NCBI Taxonomy" id="118062"/>
    <lineage>
        <taxon>Archaea</taxon>
        <taxon>Methanobacteriati</taxon>
        <taxon>Methanobacteriota</taxon>
        <taxon>Methanomada group</taxon>
        <taxon>Methanobacteria</taxon>
        <taxon>Methanobacteriales</taxon>
        <taxon>Methanobacteriaceae</taxon>
        <taxon>Methanobacterium</taxon>
    </lineage>
</organism>
<dbReference type="Proteomes" id="UP000094707">
    <property type="component" value="Chromosome I"/>
</dbReference>
<dbReference type="HAMAP" id="MF_01508">
    <property type="entry name" value="RfcL"/>
    <property type="match status" value="1"/>
</dbReference>
<dbReference type="PATRIC" id="fig|129848.4.peg.1616"/>
<evidence type="ECO:0000256" key="8">
    <source>
        <dbReference type="SAM" id="MobiDB-lite"/>
    </source>
</evidence>
<feature type="compositionally biased region" description="Basic and acidic residues" evidence="8">
    <location>
        <begin position="492"/>
        <end position="512"/>
    </location>
</feature>
<keyword evidence="4 7" id="KW-0547">Nucleotide-binding</keyword>
<feature type="compositionally biased region" description="Basic and acidic residues" evidence="8">
    <location>
        <begin position="459"/>
        <end position="469"/>
    </location>
</feature>
<evidence type="ECO:0000256" key="1">
    <source>
        <dbReference type="ARBA" id="ARBA00006878"/>
    </source>
</evidence>
<feature type="compositionally biased region" description="Basic residues" evidence="8">
    <location>
        <begin position="470"/>
        <end position="480"/>
    </location>
</feature>
<accession>A0A1D3L3J9</accession>
<proteinExistence type="inferred from homology"/>